<keyword evidence="3" id="KW-0238">DNA-binding</keyword>
<dbReference type="InterPro" id="IPR036390">
    <property type="entry name" value="WH_DNA-bd_sf"/>
</dbReference>
<dbReference type="InterPro" id="IPR058163">
    <property type="entry name" value="LysR-type_TF_proteobact-type"/>
</dbReference>
<sequence>MSPFEKVDLEDIHVFCKTAECKSFTEAAILIGTTPPSISKAIARLEKKLSLKLFIRSTRAMRLTEDGLSYYEVCKEAIRNIQNIERQLTKSEKPRGILKITAPDSYGMTILQPHLKKFYEQHKQTLQLEIALGNHFVNFTKEAFDLAIRIGDLEDSRVVAKYLHDVHMKLVASPQYIKEHGMPKTPEDLHNHQCIAIKFPNKNMISPWEFGPNRTEIPLNFAVVHSHSLGALDLAVKGYGIARMLDCTMQSEIDKGSVIEVLPNTAPPPMPVHLVYPSGRYIPSRIRLFIEYFQKEILPTIQR</sequence>
<dbReference type="EMBL" id="CP093379">
    <property type="protein sequence ID" value="UNM96334.1"/>
    <property type="molecule type" value="Genomic_DNA"/>
</dbReference>
<evidence type="ECO:0000256" key="2">
    <source>
        <dbReference type="ARBA" id="ARBA00023015"/>
    </source>
</evidence>
<evidence type="ECO:0000313" key="7">
    <source>
        <dbReference type="Proteomes" id="UP000829542"/>
    </source>
</evidence>
<keyword evidence="4" id="KW-0804">Transcription</keyword>
<dbReference type="SUPFAM" id="SSF53850">
    <property type="entry name" value="Periplasmic binding protein-like II"/>
    <property type="match status" value="1"/>
</dbReference>
<evidence type="ECO:0000256" key="3">
    <source>
        <dbReference type="ARBA" id="ARBA00023125"/>
    </source>
</evidence>
<comment type="similarity">
    <text evidence="1">Belongs to the LysR transcriptional regulatory family.</text>
</comment>
<dbReference type="InterPro" id="IPR005119">
    <property type="entry name" value="LysR_subst-bd"/>
</dbReference>
<gene>
    <name evidence="6" type="ORF">MMG00_00135</name>
</gene>
<dbReference type="InterPro" id="IPR036388">
    <property type="entry name" value="WH-like_DNA-bd_sf"/>
</dbReference>
<proteinExistence type="inferred from homology"/>
<organism evidence="6 7">
    <name type="scientific">Ignatzschineria rhizosphaerae</name>
    <dbReference type="NCBI Taxonomy" id="2923279"/>
    <lineage>
        <taxon>Bacteria</taxon>
        <taxon>Pseudomonadati</taxon>
        <taxon>Pseudomonadota</taxon>
        <taxon>Gammaproteobacteria</taxon>
        <taxon>Cardiobacteriales</taxon>
        <taxon>Ignatzschineriaceae</taxon>
        <taxon>Ignatzschineria</taxon>
    </lineage>
</organism>
<evidence type="ECO:0000256" key="4">
    <source>
        <dbReference type="ARBA" id="ARBA00023163"/>
    </source>
</evidence>
<dbReference type="SUPFAM" id="SSF46785">
    <property type="entry name" value="Winged helix' DNA-binding domain"/>
    <property type="match status" value="1"/>
</dbReference>
<keyword evidence="7" id="KW-1185">Reference proteome</keyword>
<reference evidence="6 7" key="1">
    <citation type="submission" date="2022-03" db="EMBL/GenBank/DDBJ databases">
        <title>Ignatzschineria rhizosphaerae HR5S32.</title>
        <authorList>
            <person name="Sun J.Q."/>
            <person name="Feng J.Y."/>
        </authorList>
    </citation>
    <scope>NUCLEOTIDE SEQUENCE [LARGE SCALE GENOMIC DNA]</scope>
    <source>
        <strain evidence="6 7">HR5S32</strain>
    </source>
</reference>
<dbReference type="Gene3D" id="3.40.190.290">
    <property type="match status" value="1"/>
</dbReference>
<dbReference type="Proteomes" id="UP000829542">
    <property type="component" value="Chromosome"/>
</dbReference>
<keyword evidence="2" id="KW-0805">Transcription regulation</keyword>
<dbReference type="Gene3D" id="1.10.10.10">
    <property type="entry name" value="Winged helix-like DNA-binding domain superfamily/Winged helix DNA-binding domain"/>
    <property type="match status" value="1"/>
</dbReference>
<protein>
    <submittedName>
        <fullName evidence="6">LysR family transcriptional regulator</fullName>
    </submittedName>
</protein>
<evidence type="ECO:0000256" key="1">
    <source>
        <dbReference type="ARBA" id="ARBA00009437"/>
    </source>
</evidence>
<name>A0ABY3X3R4_9GAMM</name>
<dbReference type="CDD" id="cd08422">
    <property type="entry name" value="PBP2_CrgA_like"/>
    <property type="match status" value="1"/>
</dbReference>
<evidence type="ECO:0000313" key="6">
    <source>
        <dbReference type="EMBL" id="UNM96334.1"/>
    </source>
</evidence>
<dbReference type="PANTHER" id="PTHR30537">
    <property type="entry name" value="HTH-TYPE TRANSCRIPTIONAL REGULATOR"/>
    <property type="match status" value="1"/>
</dbReference>
<evidence type="ECO:0000259" key="5">
    <source>
        <dbReference type="PROSITE" id="PS50931"/>
    </source>
</evidence>
<dbReference type="Pfam" id="PF03466">
    <property type="entry name" value="LysR_substrate"/>
    <property type="match status" value="1"/>
</dbReference>
<dbReference type="Pfam" id="PF00126">
    <property type="entry name" value="HTH_1"/>
    <property type="match status" value="1"/>
</dbReference>
<dbReference type="InterPro" id="IPR000847">
    <property type="entry name" value="LysR_HTH_N"/>
</dbReference>
<dbReference type="PANTHER" id="PTHR30537:SF5">
    <property type="entry name" value="HTH-TYPE TRANSCRIPTIONAL ACTIVATOR TTDR-RELATED"/>
    <property type="match status" value="1"/>
</dbReference>
<accession>A0ABY3X3R4</accession>
<dbReference type="RefSeq" id="WP_242149715.1">
    <property type="nucleotide sequence ID" value="NZ_CP093379.1"/>
</dbReference>
<dbReference type="PROSITE" id="PS50931">
    <property type="entry name" value="HTH_LYSR"/>
    <property type="match status" value="1"/>
</dbReference>
<feature type="domain" description="HTH lysR-type" evidence="5">
    <location>
        <begin position="7"/>
        <end position="64"/>
    </location>
</feature>